<reference evidence="10" key="1">
    <citation type="submission" date="2025-08" db="UniProtKB">
        <authorList>
            <consortium name="RefSeq"/>
        </authorList>
    </citation>
    <scope>IDENTIFICATION</scope>
    <source>
        <tissue evidence="10">Gonads</tissue>
    </source>
</reference>
<dbReference type="SUPFAM" id="SSF57535">
    <property type="entry name" value="Complement control module/SCR domain"/>
    <property type="match status" value="5"/>
</dbReference>
<feature type="region of interest" description="Disordered" evidence="6">
    <location>
        <begin position="583"/>
        <end position="626"/>
    </location>
</feature>
<evidence type="ECO:0000256" key="5">
    <source>
        <dbReference type="PROSITE-ProRule" id="PRU00302"/>
    </source>
</evidence>
<feature type="compositionally biased region" description="Low complexity" evidence="6">
    <location>
        <begin position="464"/>
        <end position="484"/>
    </location>
</feature>
<evidence type="ECO:0000256" key="2">
    <source>
        <dbReference type="ARBA" id="ARBA00022737"/>
    </source>
</evidence>
<evidence type="ECO:0000313" key="10">
    <source>
        <dbReference type="RefSeq" id="XP_013402890.1"/>
    </source>
</evidence>
<keyword evidence="1 5" id="KW-0768">Sushi</keyword>
<evidence type="ECO:0000313" key="9">
    <source>
        <dbReference type="Proteomes" id="UP000085678"/>
    </source>
</evidence>
<protein>
    <submittedName>
        <fullName evidence="10">E-selectin-like</fullName>
    </submittedName>
</protein>
<feature type="disulfide bond" evidence="5">
    <location>
        <begin position="196"/>
        <end position="223"/>
    </location>
</feature>
<dbReference type="GeneID" id="106168400"/>
<dbReference type="OMA" id="TRRTCHA"/>
<feature type="domain" description="Sushi" evidence="8">
    <location>
        <begin position="304"/>
        <end position="368"/>
    </location>
</feature>
<comment type="caution">
    <text evidence="5">Lacks conserved residue(s) required for the propagation of feature annotation.</text>
</comment>
<dbReference type="CDD" id="cd00033">
    <property type="entry name" value="CCP"/>
    <property type="match status" value="4"/>
</dbReference>
<evidence type="ECO:0000256" key="6">
    <source>
        <dbReference type="SAM" id="MobiDB-lite"/>
    </source>
</evidence>
<evidence type="ECO:0000256" key="4">
    <source>
        <dbReference type="ARBA" id="ARBA00023180"/>
    </source>
</evidence>
<feature type="domain" description="Sushi" evidence="8">
    <location>
        <begin position="162"/>
        <end position="225"/>
    </location>
</feature>
<organism evidence="9 10">
    <name type="scientific">Lingula anatina</name>
    <name type="common">Brachiopod</name>
    <name type="synonym">Lingula unguis</name>
    <dbReference type="NCBI Taxonomy" id="7574"/>
    <lineage>
        <taxon>Eukaryota</taxon>
        <taxon>Metazoa</taxon>
        <taxon>Spiralia</taxon>
        <taxon>Lophotrochozoa</taxon>
        <taxon>Brachiopoda</taxon>
        <taxon>Linguliformea</taxon>
        <taxon>Lingulata</taxon>
        <taxon>Lingulida</taxon>
        <taxon>Linguloidea</taxon>
        <taxon>Lingulidae</taxon>
        <taxon>Lingula</taxon>
    </lineage>
</organism>
<dbReference type="InParanoid" id="A0A1S3IXG3"/>
<feature type="domain" description="Sushi" evidence="8">
    <location>
        <begin position="226"/>
        <end position="298"/>
    </location>
</feature>
<keyword evidence="9" id="KW-1185">Reference proteome</keyword>
<dbReference type="PANTHER" id="PTHR19325:SF575">
    <property type="entry name" value="LOCOMOTION-RELATED PROTEIN HIKARU GENKI"/>
    <property type="match status" value="1"/>
</dbReference>
<proteinExistence type="predicted"/>
<evidence type="ECO:0000256" key="3">
    <source>
        <dbReference type="ARBA" id="ARBA00023157"/>
    </source>
</evidence>
<dbReference type="InterPro" id="IPR000436">
    <property type="entry name" value="Sushi_SCR_CCP_dom"/>
</dbReference>
<feature type="domain" description="Sushi" evidence="8">
    <location>
        <begin position="103"/>
        <end position="161"/>
    </location>
</feature>
<feature type="disulfide bond" evidence="5">
    <location>
        <begin position="132"/>
        <end position="159"/>
    </location>
</feature>
<dbReference type="AlphaFoldDB" id="A0A1S3IXG3"/>
<evidence type="ECO:0000256" key="1">
    <source>
        <dbReference type="ARBA" id="ARBA00022659"/>
    </source>
</evidence>
<feature type="compositionally biased region" description="Basic and acidic residues" evidence="6">
    <location>
        <begin position="611"/>
        <end position="626"/>
    </location>
</feature>
<feature type="compositionally biased region" description="Polar residues" evidence="6">
    <location>
        <begin position="502"/>
        <end position="534"/>
    </location>
</feature>
<keyword evidence="7" id="KW-0472">Membrane</keyword>
<dbReference type="PANTHER" id="PTHR19325">
    <property type="entry name" value="COMPLEMENT COMPONENT-RELATED SUSHI DOMAIN-CONTAINING"/>
    <property type="match status" value="1"/>
</dbReference>
<dbReference type="Gene3D" id="2.10.70.10">
    <property type="entry name" value="Complement Module, domain 1"/>
    <property type="match status" value="5"/>
</dbReference>
<dbReference type="OrthoDB" id="7487745at2759"/>
<dbReference type="InterPro" id="IPR035976">
    <property type="entry name" value="Sushi/SCR/CCP_sf"/>
</dbReference>
<dbReference type="KEGG" id="lak:106168400"/>
<dbReference type="Proteomes" id="UP000085678">
    <property type="component" value="Unplaced"/>
</dbReference>
<keyword evidence="7" id="KW-0812">Transmembrane</keyword>
<dbReference type="PROSITE" id="PS50923">
    <property type="entry name" value="SUSHI"/>
    <property type="match status" value="5"/>
</dbReference>
<evidence type="ECO:0000256" key="7">
    <source>
        <dbReference type="SAM" id="Phobius"/>
    </source>
</evidence>
<feature type="domain" description="Sushi" evidence="8">
    <location>
        <begin position="38"/>
        <end position="102"/>
    </location>
</feature>
<feature type="transmembrane region" description="Helical" evidence="7">
    <location>
        <begin position="384"/>
        <end position="407"/>
    </location>
</feature>
<accession>A0A1S3IXG3</accession>
<keyword evidence="7" id="KW-1133">Transmembrane helix</keyword>
<feature type="compositionally biased region" description="Low complexity" evidence="6">
    <location>
        <begin position="598"/>
        <end position="608"/>
    </location>
</feature>
<keyword evidence="2" id="KW-0677">Repeat</keyword>
<keyword evidence="3 5" id="KW-1015">Disulfide bond</keyword>
<name>A0A1S3IXG3_LINAN</name>
<dbReference type="SMART" id="SM00032">
    <property type="entry name" value="CCP"/>
    <property type="match status" value="5"/>
</dbReference>
<sequence length="626" mass="67340">MDYTVIVVTVLATVFPYVHIVLSSPTTVGTTLASVTSSPCRDPGELVNGQRLPVYQSGQEYHPFLSSISFQCKQGYTLVGYSSMLCTSNGRWNPPEMPICTNTKCPVPLVKNGRVLKIPGGFTPGSQTQVICDTGHTLSASDGSILCSASGTWSSIPSCTASVCPHPITISGAYYKVYGEQVGSGWSEGSEVVYSCRSVTNQDTNDRPLRCKDGMWLGILPSCENKQCKQPQDIENGRWYIVGVSSPFSEGSQVVYECEDNMNYSLIGAKTIVCTNKEWKPYNYKTSFFNHYPPRCIKDSGKVTTCEDPGNVQHGSRLCDPHKDCDQFYSGVSVHYYCLDGYEIVGGSTVITCTEEGVWTTNKPSCREAASTSDLGKDDHSETLAVVIATSGSVLGILVLILIAVAVKRRKSDIRLGRPITPPPPSYSRHCDSTSLDEHDRLALIAFADGGHLVLPTYAEATRTRGSTGNNSSSSNSVRGTPSRGEYRPLPQIPPSLRGNGDTASQSSHQVEGSTRHSAVTSSTHRDNMSGSVNFGSIETVNTINASVNASDGTSASVTIDTYDSSASNPSLALSRQAVTGSLASSNGSLANEDAPLLEHNNQESEQLLENEERKESSQESQSKEE</sequence>
<dbReference type="RefSeq" id="XP_013402890.1">
    <property type="nucleotide sequence ID" value="XM_013547436.2"/>
</dbReference>
<dbReference type="InterPro" id="IPR050350">
    <property type="entry name" value="Compl-Cell_Adhes-Reg"/>
</dbReference>
<keyword evidence="4" id="KW-0325">Glycoprotein</keyword>
<evidence type="ECO:0000259" key="8">
    <source>
        <dbReference type="PROSITE" id="PS50923"/>
    </source>
</evidence>
<gene>
    <name evidence="10" type="primary">LOC106168400</name>
</gene>
<dbReference type="Pfam" id="PF00084">
    <property type="entry name" value="Sushi"/>
    <property type="match status" value="4"/>
</dbReference>
<feature type="region of interest" description="Disordered" evidence="6">
    <location>
        <begin position="462"/>
        <end position="534"/>
    </location>
</feature>